<evidence type="ECO:0000256" key="2">
    <source>
        <dbReference type="ARBA" id="ARBA00022630"/>
    </source>
</evidence>
<protein>
    <submittedName>
        <fullName evidence="8">DNA photolyase</fullName>
    </submittedName>
</protein>
<dbReference type="InterPro" id="IPR036134">
    <property type="entry name" value="Crypto/Photolyase_FAD-like_sf"/>
</dbReference>
<evidence type="ECO:0000313" key="8">
    <source>
        <dbReference type="EMBL" id="ORY87110.1"/>
    </source>
</evidence>
<feature type="site" description="Electron transfer via tryptophanyl radical" evidence="5">
    <location>
        <position position="434"/>
    </location>
</feature>
<comment type="similarity">
    <text evidence="1">Belongs to the DNA photolyase class-1 family.</text>
</comment>
<dbReference type="GO" id="GO:0071949">
    <property type="term" value="F:FAD binding"/>
    <property type="evidence" value="ECO:0007669"/>
    <property type="project" value="TreeGrafter"/>
</dbReference>
<dbReference type="SUPFAM" id="SSF52425">
    <property type="entry name" value="Cryptochrome/photolyase, N-terminal domain"/>
    <property type="match status" value="1"/>
</dbReference>
<dbReference type="GO" id="GO:0003677">
    <property type="term" value="F:DNA binding"/>
    <property type="evidence" value="ECO:0007669"/>
    <property type="project" value="TreeGrafter"/>
</dbReference>
<feature type="compositionally biased region" description="Basic and acidic residues" evidence="6">
    <location>
        <begin position="560"/>
        <end position="577"/>
    </location>
</feature>
<dbReference type="PROSITE" id="PS51645">
    <property type="entry name" value="PHR_CRY_ALPHA_BETA"/>
    <property type="match status" value="1"/>
</dbReference>
<feature type="compositionally biased region" description="Basic and acidic residues" evidence="6">
    <location>
        <begin position="183"/>
        <end position="192"/>
    </location>
</feature>
<accession>A0A1Y2FSY0</accession>
<dbReference type="GO" id="GO:0043153">
    <property type="term" value="P:entrainment of circadian clock by photoperiod"/>
    <property type="evidence" value="ECO:0007669"/>
    <property type="project" value="TreeGrafter"/>
</dbReference>
<dbReference type="EMBL" id="MCFI01000002">
    <property type="protein sequence ID" value="ORY87110.1"/>
    <property type="molecule type" value="Genomic_DNA"/>
</dbReference>
<dbReference type="InterPro" id="IPR006050">
    <property type="entry name" value="DNA_photolyase_N"/>
</dbReference>
<organism evidence="8 9">
    <name type="scientific">Protomyces lactucae-debilis</name>
    <dbReference type="NCBI Taxonomy" id="2754530"/>
    <lineage>
        <taxon>Eukaryota</taxon>
        <taxon>Fungi</taxon>
        <taxon>Dikarya</taxon>
        <taxon>Ascomycota</taxon>
        <taxon>Taphrinomycotina</taxon>
        <taxon>Taphrinomycetes</taxon>
        <taxon>Taphrinales</taxon>
        <taxon>Protomycetaceae</taxon>
        <taxon>Protomyces</taxon>
    </lineage>
</organism>
<name>A0A1Y2FSY0_PROLT</name>
<proteinExistence type="inferred from homology"/>
<feature type="site" description="Electron transfer via tryptophanyl radical" evidence="5">
    <location>
        <position position="411"/>
    </location>
</feature>
<dbReference type="SUPFAM" id="SSF48173">
    <property type="entry name" value="Cryptochrome/photolyase FAD-binding domain"/>
    <property type="match status" value="1"/>
</dbReference>
<comment type="cofactor">
    <cofactor evidence="4">
        <name>FAD</name>
        <dbReference type="ChEBI" id="CHEBI:57692"/>
    </cofactor>
    <text evidence="4">Binds 1 FAD per subunit.</text>
</comment>
<reference evidence="8 9" key="1">
    <citation type="submission" date="2016-07" db="EMBL/GenBank/DDBJ databases">
        <title>Pervasive Adenine N6-methylation of Active Genes in Fungi.</title>
        <authorList>
            <consortium name="DOE Joint Genome Institute"/>
            <person name="Mondo S.J."/>
            <person name="Dannebaum R.O."/>
            <person name="Kuo R.C."/>
            <person name="Labutti K."/>
            <person name="Haridas S."/>
            <person name="Kuo A."/>
            <person name="Salamov A."/>
            <person name="Ahrendt S.R."/>
            <person name="Lipzen A."/>
            <person name="Sullivan W."/>
            <person name="Andreopoulos W.B."/>
            <person name="Clum A."/>
            <person name="Lindquist E."/>
            <person name="Daum C."/>
            <person name="Ramamoorthy G.K."/>
            <person name="Gryganskyi A."/>
            <person name="Culley D."/>
            <person name="Magnuson J.K."/>
            <person name="James T.Y."/>
            <person name="O'Malley M.A."/>
            <person name="Stajich J.E."/>
            <person name="Spatafora J.W."/>
            <person name="Visel A."/>
            <person name="Grigoriev I.V."/>
        </authorList>
    </citation>
    <scope>NUCLEOTIDE SEQUENCE [LARGE SCALE GENOMIC DNA]</scope>
    <source>
        <strain evidence="8 9">12-1054</strain>
    </source>
</reference>
<dbReference type="InterPro" id="IPR005101">
    <property type="entry name" value="Cryptochr/Photolyase_FAD-bd"/>
</dbReference>
<dbReference type="RefSeq" id="XP_040727966.1">
    <property type="nucleotide sequence ID" value="XM_040866086.1"/>
</dbReference>
<evidence type="ECO:0000256" key="5">
    <source>
        <dbReference type="PIRSR" id="PIRSR602081-2"/>
    </source>
</evidence>
<dbReference type="OMA" id="GNWNYTA"/>
<sequence>MGAARVIYWFRTDLRLHDSPALHAALELKPEVLYPVWTWDPHYVYHARVSSNRWRYLLDCQADVDKRIKKLTGSNGLLVLRGNPLNVLKQALQDWKITHLVFEQDTDTYALSRDTQVRAMAEKLGVKVVSKLGRTLWDPIELNKVHGGKPVMTLAAVQKLGSQIGPVPRPIEAPTSLPSAGDTKLEAPKDEIQDAPDLNEPARGDGRVTSYDQVAGPNGDYSVPTMEEINIKPAEGPYRGGETLALEALEAYMADKKKTATFEKPKTNPGVFHPPETTLLSPHLHFGSLSIRTFYWRVMDVCKAYGSGASKPPASLEGQLLFRDMYFAAQCGIDNFEQTLGNAHCRYIPWRLLQEPDEEAEAWLEAWTHGRTGFPWIDAIMRQLRRDGWIHHLARHSVACFLTRGHCYIAWEKGAQVFEELLIDHETACNVGNWQWLSCTAFFSQYYRVYSPVAFGKKWDKSGALIREFVPELKNVPDKYIYEPWLMSKVDMKAAGCILGQDYPKRIFDEKEQAKVALAGMKEAYDAKLYGDSPQIGKTKSPESPVKSGKKRGQQSLDGFAKKAKIEPAEEHEANEA</sequence>
<evidence type="ECO:0000256" key="1">
    <source>
        <dbReference type="ARBA" id="ARBA00005862"/>
    </source>
</evidence>
<dbReference type="GO" id="GO:0032922">
    <property type="term" value="P:circadian regulation of gene expression"/>
    <property type="evidence" value="ECO:0007669"/>
    <property type="project" value="TreeGrafter"/>
</dbReference>
<dbReference type="GO" id="GO:0005634">
    <property type="term" value="C:nucleus"/>
    <property type="evidence" value="ECO:0007669"/>
    <property type="project" value="TreeGrafter"/>
</dbReference>
<comment type="caution">
    <text evidence="8">The sequence shown here is derived from an EMBL/GenBank/DDBJ whole genome shotgun (WGS) entry which is preliminary data.</text>
</comment>
<dbReference type="STRING" id="56484.A0A1Y2FSY0"/>
<evidence type="ECO:0000256" key="6">
    <source>
        <dbReference type="SAM" id="MobiDB-lite"/>
    </source>
</evidence>
<dbReference type="InterPro" id="IPR002081">
    <property type="entry name" value="Cryptochrome/DNA_photolyase_1"/>
</dbReference>
<evidence type="ECO:0000256" key="4">
    <source>
        <dbReference type="PIRSR" id="PIRSR602081-1"/>
    </source>
</evidence>
<feature type="region of interest" description="Disordered" evidence="6">
    <location>
        <begin position="167"/>
        <end position="223"/>
    </location>
</feature>
<feature type="site" description="Electron transfer via tryptophanyl radical" evidence="5">
    <location>
        <position position="350"/>
    </location>
</feature>
<gene>
    <name evidence="8" type="ORF">BCR37DRAFT_143925</name>
</gene>
<dbReference type="PANTHER" id="PTHR11455:SF9">
    <property type="entry name" value="CRYPTOCHROME CIRCADIAN CLOCK 5 ISOFORM X1"/>
    <property type="match status" value="1"/>
</dbReference>
<keyword evidence="9" id="KW-1185">Reference proteome</keyword>
<dbReference type="GeneID" id="63782685"/>
<dbReference type="InterPro" id="IPR036155">
    <property type="entry name" value="Crypto/Photolyase_N_sf"/>
</dbReference>
<evidence type="ECO:0000313" key="9">
    <source>
        <dbReference type="Proteomes" id="UP000193685"/>
    </source>
</evidence>
<evidence type="ECO:0000259" key="7">
    <source>
        <dbReference type="PROSITE" id="PS51645"/>
    </source>
</evidence>
<dbReference type="Gene3D" id="1.25.40.80">
    <property type="match status" value="1"/>
</dbReference>
<keyword evidence="8" id="KW-0456">Lyase</keyword>
<dbReference type="OrthoDB" id="435881at2759"/>
<dbReference type="GO" id="GO:0005737">
    <property type="term" value="C:cytoplasm"/>
    <property type="evidence" value="ECO:0007669"/>
    <property type="project" value="TreeGrafter"/>
</dbReference>
<dbReference type="Gene3D" id="1.10.579.10">
    <property type="entry name" value="DNA Cyclobutane Dipyrimidine Photolyase, subunit A, domain 3"/>
    <property type="match status" value="1"/>
</dbReference>
<dbReference type="AlphaFoldDB" id="A0A1Y2FSY0"/>
<dbReference type="InterPro" id="IPR014729">
    <property type="entry name" value="Rossmann-like_a/b/a_fold"/>
</dbReference>
<feature type="binding site" evidence="4">
    <location>
        <begin position="319"/>
        <end position="326"/>
    </location>
    <ligand>
        <name>FAD</name>
        <dbReference type="ChEBI" id="CHEBI:57692"/>
    </ligand>
</feature>
<dbReference type="Proteomes" id="UP000193685">
    <property type="component" value="Unassembled WGS sequence"/>
</dbReference>
<feature type="region of interest" description="Disordered" evidence="6">
    <location>
        <begin position="531"/>
        <end position="577"/>
    </location>
</feature>
<dbReference type="GO" id="GO:0003904">
    <property type="term" value="F:deoxyribodipyrimidine photo-lyase activity"/>
    <property type="evidence" value="ECO:0007669"/>
    <property type="project" value="TreeGrafter"/>
</dbReference>
<dbReference type="Pfam" id="PF00875">
    <property type="entry name" value="DNA_photolyase"/>
    <property type="match status" value="1"/>
</dbReference>
<evidence type="ECO:0000256" key="3">
    <source>
        <dbReference type="ARBA" id="ARBA00022827"/>
    </source>
</evidence>
<dbReference type="PANTHER" id="PTHR11455">
    <property type="entry name" value="CRYPTOCHROME"/>
    <property type="match status" value="1"/>
</dbReference>
<keyword evidence="3 4" id="KW-0274">FAD</keyword>
<keyword evidence="2 4" id="KW-0285">Flavoprotein</keyword>
<feature type="domain" description="Photolyase/cryptochrome alpha/beta" evidence="7">
    <location>
        <begin position="4"/>
        <end position="136"/>
    </location>
</feature>
<dbReference type="Pfam" id="PF03441">
    <property type="entry name" value="FAD_binding_7"/>
    <property type="match status" value="1"/>
</dbReference>
<feature type="binding site" evidence="4">
    <location>
        <begin position="277"/>
        <end position="281"/>
    </location>
    <ligand>
        <name>FAD</name>
        <dbReference type="ChEBI" id="CHEBI:57692"/>
    </ligand>
</feature>
<dbReference type="Gene3D" id="3.40.50.620">
    <property type="entry name" value="HUPs"/>
    <property type="match status" value="1"/>
</dbReference>